<dbReference type="InterPro" id="IPR007574">
    <property type="entry name" value="NblA"/>
</dbReference>
<dbReference type="Proteomes" id="UP000830835">
    <property type="component" value="Unassembled WGS sequence"/>
</dbReference>
<keyword evidence="2" id="KW-1185">Reference proteome</keyword>
<organism evidence="1 2">
    <name type="scientific">Thermostichus vulcanus str. 'Rupite'</name>
    <dbReference type="NCBI Taxonomy" id="2813851"/>
    <lineage>
        <taxon>Bacteria</taxon>
        <taxon>Bacillati</taxon>
        <taxon>Cyanobacteriota</taxon>
        <taxon>Cyanophyceae</taxon>
        <taxon>Thermostichales</taxon>
        <taxon>Thermostichaceae</taxon>
        <taxon>Thermostichus</taxon>
    </lineage>
</organism>
<gene>
    <name evidence="1" type="ORF">JX360_15310</name>
</gene>
<dbReference type="EMBL" id="JAFIRA010000053">
    <property type="protein sequence ID" value="MCJ2544256.1"/>
    <property type="molecule type" value="Genomic_DNA"/>
</dbReference>
<name>A0ABT0CEQ2_THEVL</name>
<dbReference type="Gene3D" id="1.10.287.670">
    <property type="entry name" value="Phycobilisome degradation protein NblA"/>
    <property type="match status" value="1"/>
</dbReference>
<sequence>MDEALDLSLEQQFRQRAFESLVSRMSHEQAKEILVKLHKQMLLQEATYRHLLRQSLSA</sequence>
<proteinExistence type="predicted"/>
<reference evidence="1" key="1">
    <citation type="submission" date="2021-02" db="EMBL/GenBank/DDBJ databases">
        <title>The CRISPR/cas machinery reduction and long-range gene transfer in the hot spring cyanobacterium Synechococcus.</title>
        <authorList>
            <person name="Dvorak P."/>
            <person name="Jahodarova E."/>
            <person name="Hasler P."/>
            <person name="Poulickova A."/>
        </authorList>
    </citation>
    <scope>NUCLEOTIDE SEQUENCE</scope>
    <source>
        <strain evidence="1">Rupite</strain>
    </source>
</reference>
<evidence type="ECO:0000313" key="2">
    <source>
        <dbReference type="Proteomes" id="UP000830835"/>
    </source>
</evidence>
<accession>A0ABT0CEQ2</accession>
<comment type="caution">
    <text evidence="1">The sequence shown here is derived from an EMBL/GenBank/DDBJ whole genome shotgun (WGS) entry which is preliminary data.</text>
</comment>
<dbReference type="Pfam" id="PF04485">
    <property type="entry name" value="NblA"/>
    <property type="match status" value="1"/>
</dbReference>
<dbReference type="RefSeq" id="WP_244352616.1">
    <property type="nucleotide sequence ID" value="NZ_JAFIRA010000053.1"/>
</dbReference>
<dbReference type="SUPFAM" id="SSF109859">
    <property type="entry name" value="NblA-like"/>
    <property type="match status" value="1"/>
</dbReference>
<dbReference type="InterPro" id="IPR036904">
    <property type="entry name" value="NblA_sf"/>
</dbReference>
<evidence type="ECO:0000313" key="1">
    <source>
        <dbReference type="EMBL" id="MCJ2544256.1"/>
    </source>
</evidence>
<protein>
    <submittedName>
        <fullName evidence="1">NblA/ycf18 family protein</fullName>
    </submittedName>
</protein>